<name>A0A7W7SGM1_9ACTN</name>
<accession>A0A7W7SGM1</accession>
<dbReference type="EMBL" id="JACHJR010000001">
    <property type="protein sequence ID" value="MBB4950064.1"/>
    <property type="molecule type" value="Genomic_DNA"/>
</dbReference>
<keyword evidence="1" id="KW-1133">Transmembrane helix</keyword>
<comment type="caution">
    <text evidence="2">The sequence shown here is derived from an EMBL/GenBank/DDBJ whole genome shotgun (WGS) entry which is preliminary data.</text>
</comment>
<feature type="transmembrane region" description="Helical" evidence="1">
    <location>
        <begin position="31"/>
        <end position="48"/>
    </location>
</feature>
<keyword evidence="3" id="KW-1185">Reference proteome</keyword>
<reference evidence="2 3" key="1">
    <citation type="submission" date="2020-08" db="EMBL/GenBank/DDBJ databases">
        <title>Sequencing the genomes of 1000 actinobacteria strains.</title>
        <authorList>
            <person name="Klenk H.-P."/>
        </authorList>
    </citation>
    <scope>NUCLEOTIDE SEQUENCE [LARGE SCALE GENOMIC DNA]</scope>
    <source>
        <strain evidence="2 3">DSM 44786</strain>
    </source>
</reference>
<proteinExistence type="predicted"/>
<dbReference type="RefSeq" id="WP_184920904.1">
    <property type="nucleotide sequence ID" value="NZ_JACHJR010000001.1"/>
</dbReference>
<keyword evidence="1" id="KW-0812">Transmembrane</keyword>
<gene>
    <name evidence="2" type="ORF">F4556_005599</name>
</gene>
<dbReference type="AlphaFoldDB" id="A0A7W7SGM1"/>
<evidence type="ECO:0000313" key="3">
    <source>
        <dbReference type="Proteomes" id="UP000573327"/>
    </source>
</evidence>
<organism evidence="2 3">
    <name type="scientific">Kitasatospora gansuensis</name>
    <dbReference type="NCBI Taxonomy" id="258050"/>
    <lineage>
        <taxon>Bacteria</taxon>
        <taxon>Bacillati</taxon>
        <taxon>Actinomycetota</taxon>
        <taxon>Actinomycetes</taxon>
        <taxon>Kitasatosporales</taxon>
        <taxon>Streptomycetaceae</taxon>
        <taxon>Kitasatospora</taxon>
    </lineage>
</organism>
<sequence>MSKTATLLIIAGLFLSGGVFSFWKQKQSKGVIAVLAFGAVMCLASGLMRL</sequence>
<dbReference type="Proteomes" id="UP000573327">
    <property type="component" value="Unassembled WGS sequence"/>
</dbReference>
<evidence type="ECO:0000256" key="1">
    <source>
        <dbReference type="SAM" id="Phobius"/>
    </source>
</evidence>
<keyword evidence="1" id="KW-0472">Membrane</keyword>
<evidence type="ECO:0000313" key="2">
    <source>
        <dbReference type="EMBL" id="MBB4950064.1"/>
    </source>
</evidence>
<protein>
    <submittedName>
        <fullName evidence="2">Uncharacterized membrane protein (UPF0136 family)</fullName>
    </submittedName>
</protein>